<proteinExistence type="inferred from homology"/>
<sequence>MISLTSPHRTRAHDWPAGLKLAGLCLASTAVFLTDDPWVMAGLLAALALAYALPGRAFLRAGARALRLVLPFVVLMLVWHLFTRDLRMGLMISMRMVLLVGLANLVTMTTSLQGMMGVMRWLLTPFRRLGLPTHLLETAIPLTIRFTPVLIARADALALAWRARAARRPGWRLVLPLMMQALDDADHVGEALRARGGPLKPAEQED</sequence>
<evidence type="ECO:0000313" key="8">
    <source>
        <dbReference type="Proteomes" id="UP000316225"/>
    </source>
</evidence>
<reference evidence="7 8" key="1">
    <citation type="journal article" date="2015" name="Stand. Genomic Sci.">
        <title>Genomic Encyclopedia of Bacterial and Archaeal Type Strains, Phase III: the genomes of soil and plant-associated and newly described type strains.</title>
        <authorList>
            <person name="Whitman W.B."/>
            <person name="Woyke T."/>
            <person name="Klenk H.P."/>
            <person name="Zhou Y."/>
            <person name="Lilburn T.G."/>
            <person name="Beck B.J."/>
            <person name="De Vos P."/>
            <person name="Vandamme P."/>
            <person name="Eisen J.A."/>
            <person name="Garrity G."/>
            <person name="Hugenholtz P."/>
            <person name="Kyrpides N.C."/>
        </authorList>
    </citation>
    <scope>NUCLEOTIDE SEQUENCE [LARGE SCALE GENOMIC DNA]</scope>
    <source>
        <strain evidence="7 8">CGMCC 1.5364</strain>
    </source>
</reference>
<dbReference type="Pfam" id="PF02361">
    <property type="entry name" value="CbiQ"/>
    <property type="match status" value="1"/>
</dbReference>
<dbReference type="RefSeq" id="WP_145400097.1">
    <property type="nucleotide sequence ID" value="NZ_VLKU01000018.1"/>
</dbReference>
<dbReference type="GO" id="GO:0005886">
    <property type="term" value="C:plasma membrane"/>
    <property type="evidence" value="ECO:0007669"/>
    <property type="project" value="UniProtKB-ARBA"/>
</dbReference>
<comment type="subcellular location">
    <subcellularLocation>
        <location evidence="1">Membrane</location>
        <topology evidence="1">Multi-pass membrane protein</topology>
    </subcellularLocation>
</comment>
<protein>
    <submittedName>
        <fullName evidence="7">Biotin transport system permease protein</fullName>
    </submittedName>
</protein>
<feature type="transmembrane region" description="Helical" evidence="6">
    <location>
        <begin position="65"/>
        <end position="82"/>
    </location>
</feature>
<evidence type="ECO:0000256" key="2">
    <source>
        <dbReference type="ARBA" id="ARBA00008564"/>
    </source>
</evidence>
<accession>A0A562N6Z1</accession>
<dbReference type="CDD" id="cd16914">
    <property type="entry name" value="EcfT"/>
    <property type="match status" value="1"/>
</dbReference>
<keyword evidence="8" id="KW-1185">Reference proteome</keyword>
<feature type="transmembrane region" description="Helical" evidence="6">
    <location>
        <begin position="37"/>
        <end position="53"/>
    </location>
</feature>
<keyword evidence="5 6" id="KW-0472">Membrane</keyword>
<organism evidence="7 8">
    <name type="scientific">Paracoccus sulfuroxidans</name>
    <dbReference type="NCBI Taxonomy" id="384678"/>
    <lineage>
        <taxon>Bacteria</taxon>
        <taxon>Pseudomonadati</taxon>
        <taxon>Pseudomonadota</taxon>
        <taxon>Alphaproteobacteria</taxon>
        <taxon>Rhodobacterales</taxon>
        <taxon>Paracoccaceae</taxon>
        <taxon>Paracoccus</taxon>
    </lineage>
</organism>
<dbReference type="OrthoDB" id="5868344at2"/>
<name>A0A562N6Z1_9RHOB</name>
<evidence type="ECO:0000256" key="1">
    <source>
        <dbReference type="ARBA" id="ARBA00004141"/>
    </source>
</evidence>
<evidence type="ECO:0000256" key="6">
    <source>
        <dbReference type="SAM" id="Phobius"/>
    </source>
</evidence>
<evidence type="ECO:0000256" key="4">
    <source>
        <dbReference type="ARBA" id="ARBA00022989"/>
    </source>
</evidence>
<dbReference type="InterPro" id="IPR003339">
    <property type="entry name" value="ABC/ECF_trnsptr_transmembrane"/>
</dbReference>
<dbReference type="AlphaFoldDB" id="A0A562N6Z1"/>
<evidence type="ECO:0000313" key="7">
    <source>
        <dbReference type="EMBL" id="TWI27959.1"/>
    </source>
</evidence>
<evidence type="ECO:0000256" key="3">
    <source>
        <dbReference type="ARBA" id="ARBA00022692"/>
    </source>
</evidence>
<keyword evidence="3 6" id="KW-0812">Transmembrane</keyword>
<comment type="similarity">
    <text evidence="2">Belongs to the CbiQ family.</text>
</comment>
<gene>
    <name evidence="7" type="ORF">IQ24_03959</name>
</gene>
<dbReference type="Proteomes" id="UP000316225">
    <property type="component" value="Unassembled WGS sequence"/>
</dbReference>
<keyword evidence="4 6" id="KW-1133">Transmembrane helix</keyword>
<evidence type="ECO:0000256" key="5">
    <source>
        <dbReference type="ARBA" id="ARBA00023136"/>
    </source>
</evidence>
<dbReference type="EMBL" id="VLKU01000018">
    <property type="protein sequence ID" value="TWI27959.1"/>
    <property type="molecule type" value="Genomic_DNA"/>
</dbReference>
<comment type="caution">
    <text evidence="7">The sequence shown here is derived from an EMBL/GenBank/DDBJ whole genome shotgun (WGS) entry which is preliminary data.</text>
</comment>